<reference evidence="1" key="1">
    <citation type="submission" date="2021-01" db="EMBL/GenBank/DDBJ databases">
        <authorList>
            <person name="Corre E."/>
            <person name="Pelletier E."/>
            <person name="Niang G."/>
            <person name="Scheremetjew M."/>
            <person name="Finn R."/>
            <person name="Kale V."/>
            <person name="Holt S."/>
            <person name="Cochrane G."/>
            <person name="Meng A."/>
            <person name="Brown T."/>
            <person name="Cohen L."/>
        </authorList>
    </citation>
    <scope>NUCLEOTIDE SEQUENCE</scope>
    <source>
        <strain evidence="1">CCMP645</strain>
    </source>
</reference>
<gene>
    <name evidence="1" type="ORF">PCAR00345_LOCUS5674</name>
</gene>
<sequence length="142" mass="15269">MSWHPQEPHAVQLCIPGSTFIAQPRESDADASTTEAYGVCEAMLLVKARYMSNTSVTKSIKLISLRNSMHGAPSGCKAAPSTCTQKSSSCVYVVSALICRDCNGRDANVNCARSIVVLTRGRRKEMTDEIGKAKGSQKISVD</sequence>
<protein>
    <submittedName>
        <fullName evidence="1">Uncharacterized protein</fullName>
    </submittedName>
</protein>
<name>A0A7S4B3V5_CHRCT</name>
<dbReference type="AlphaFoldDB" id="A0A7S4B3V5"/>
<organism evidence="1">
    <name type="scientific">Chrysotila carterae</name>
    <name type="common">Marine alga</name>
    <name type="synonym">Syracosphaera carterae</name>
    <dbReference type="NCBI Taxonomy" id="13221"/>
    <lineage>
        <taxon>Eukaryota</taxon>
        <taxon>Haptista</taxon>
        <taxon>Haptophyta</taxon>
        <taxon>Prymnesiophyceae</taxon>
        <taxon>Isochrysidales</taxon>
        <taxon>Isochrysidaceae</taxon>
        <taxon>Chrysotila</taxon>
    </lineage>
</organism>
<evidence type="ECO:0000313" key="1">
    <source>
        <dbReference type="EMBL" id="CAE0753087.1"/>
    </source>
</evidence>
<proteinExistence type="predicted"/>
<accession>A0A7S4B3V5</accession>
<dbReference type="EMBL" id="HBIZ01009657">
    <property type="protein sequence ID" value="CAE0753087.1"/>
    <property type="molecule type" value="Transcribed_RNA"/>
</dbReference>